<dbReference type="EMBL" id="JACXVP010000008">
    <property type="protein sequence ID" value="KAG5590426.1"/>
    <property type="molecule type" value="Genomic_DNA"/>
</dbReference>
<proteinExistence type="predicted"/>
<name>A0A9J5XRK9_SOLCO</name>
<keyword evidence="3" id="KW-1185">Reference proteome</keyword>
<reference evidence="2 3" key="1">
    <citation type="submission" date="2020-09" db="EMBL/GenBank/DDBJ databases">
        <title>De no assembly of potato wild relative species, Solanum commersonii.</title>
        <authorList>
            <person name="Cho K."/>
        </authorList>
    </citation>
    <scope>NUCLEOTIDE SEQUENCE [LARGE SCALE GENOMIC DNA]</scope>
    <source>
        <strain evidence="2">LZ3.2</strain>
        <tissue evidence="2">Leaf</tissue>
    </source>
</reference>
<evidence type="ECO:0000256" key="1">
    <source>
        <dbReference type="SAM" id="MobiDB-lite"/>
    </source>
</evidence>
<organism evidence="2 3">
    <name type="scientific">Solanum commersonii</name>
    <name type="common">Commerson's wild potato</name>
    <name type="synonym">Commerson's nightshade</name>
    <dbReference type="NCBI Taxonomy" id="4109"/>
    <lineage>
        <taxon>Eukaryota</taxon>
        <taxon>Viridiplantae</taxon>
        <taxon>Streptophyta</taxon>
        <taxon>Embryophyta</taxon>
        <taxon>Tracheophyta</taxon>
        <taxon>Spermatophyta</taxon>
        <taxon>Magnoliopsida</taxon>
        <taxon>eudicotyledons</taxon>
        <taxon>Gunneridae</taxon>
        <taxon>Pentapetalae</taxon>
        <taxon>asterids</taxon>
        <taxon>lamiids</taxon>
        <taxon>Solanales</taxon>
        <taxon>Solanaceae</taxon>
        <taxon>Solanoideae</taxon>
        <taxon>Solaneae</taxon>
        <taxon>Solanum</taxon>
    </lineage>
</organism>
<comment type="caution">
    <text evidence="2">The sequence shown here is derived from an EMBL/GenBank/DDBJ whole genome shotgun (WGS) entry which is preliminary data.</text>
</comment>
<evidence type="ECO:0000313" key="2">
    <source>
        <dbReference type="EMBL" id="KAG5590426.1"/>
    </source>
</evidence>
<evidence type="ECO:0000313" key="3">
    <source>
        <dbReference type="Proteomes" id="UP000824120"/>
    </source>
</evidence>
<feature type="region of interest" description="Disordered" evidence="1">
    <location>
        <begin position="113"/>
        <end position="132"/>
    </location>
</feature>
<feature type="compositionally biased region" description="Polar residues" evidence="1">
    <location>
        <begin position="117"/>
        <end position="132"/>
    </location>
</feature>
<protein>
    <submittedName>
        <fullName evidence="2">Uncharacterized protein</fullName>
    </submittedName>
</protein>
<accession>A0A9J5XRK9</accession>
<dbReference type="AlphaFoldDB" id="A0A9J5XRK9"/>
<sequence length="132" mass="14481">MLPSATLDPPQAQDHRTKLTRLIRPLVWEKSSFTSVTGWLETLGLIARTLCGSFMPPMLPLSEVRLTRSPNPQARTLSLLLWSEDKANVAAPRRGPWIDVPLGTDLIHDLEQIQGDEASSSAHTDDAPTSSS</sequence>
<gene>
    <name evidence="2" type="ORF">H5410_040940</name>
</gene>
<dbReference type="Proteomes" id="UP000824120">
    <property type="component" value="Chromosome 8"/>
</dbReference>